<feature type="transmembrane region" description="Helical" evidence="5">
    <location>
        <begin position="402"/>
        <end position="423"/>
    </location>
</feature>
<dbReference type="EMBL" id="JTDE01004295">
    <property type="protein sequence ID" value="KAF7255116.1"/>
    <property type="molecule type" value="Genomic_DNA"/>
</dbReference>
<accession>A0A8S9YNW1</accession>
<evidence type="ECO:0000259" key="6">
    <source>
        <dbReference type="PROSITE" id="PS50850"/>
    </source>
</evidence>
<gene>
    <name evidence="7" type="ORF">EG68_09830</name>
</gene>
<evidence type="ECO:0000256" key="5">
    <source>
        <dbReference type="SAM" id="Phobius"/>
    </source>
</evidence>
<evidence type="ECO:0000313" key="7">
    <source>
        <dbReference type="EMBL" id="KAF7255116.1"/>
    </source>
</evidence>
<feature type="transmembrane region" description="Helical" evidence="5">
    <location>
        <begin position="238"/>
        <end position="256"/>
    </location>
</feature>
<keyword evidence="8" id="KW-1185">Reference proteome</keyword>
<dbReference type="AlphaFoldDB" id="A0A8S9YNW1"/>
<feature type="transmembrane region" description="Helical" evidence="5">
    <location>
        <begin position="435"/>
        <end position="459"/>
    </location>
</feature>
<evidence type="ECO:0000256" key="2">
    <source>
        <dbReference type="ARBA" id="ARBA00022692"/>
    </source>
</evidence>
<protein>
    <recommendedName>
        <fullName evidence="6">Major facilitator superfamily (MFS) profile domain-containing protein</fullName>
    </recommendedName>
</protein>
<dbReference type="GO" id="GO:0016020">
    <property type="term" value="C:membrane"/>
    <property type="evidence" value="ECO:0007669"/>
    <property type="project" value="UniProtKB-SubCell"/>
</dbReference>
<dbReference type="Proteomes" id="UP000822476">
    <property type="component" value="Unassembled WGS sequence"/>
</dbReference>
<dbReference type="Pfam" id="PF07690">
    <property type="entry name" value="MFS_1"/>
    <property type="match status" value="1"/>
</dbReference>
<comment type="subcellular location">
    <subcellularLocation>
        <location evidence="1">Membrane</location>
        <topology evidence="1">Multi-pass membrane protein</topology>
    </subcellularLocation>
</comment>
<evidence type="ECO:0000256" key="1">
    <source>
        <dbReference type="ARBA" id="ARBA00004141"/>
    </source>
</evidence>
<feature type="transmembrane region" description="Helical" evidence="5">
    <location>
        <begin position="177"/>
        <end position="197"/>
    </location>
</feature>
<dbReference type="SUPFAM" id="SSF103473">
    <property type="entry name" value="MFS general substrate transporter"/>
    <property type="match status" value="1"/>
</dbReference>
<evidence type="ECO:0000256" key="4">
    <source>
        <dbReference type="ARBA" id="ARBA00023136"/>
    </source>
</evidence>
<dbReference type="Gene3D" id="1.20.1250.20">
    <property type="entry name" value="MFS general substrate transporter like domains"/>
    <property type="match status" value="1"/>
</dbReference>
<feature type="transmembrane region" description="Helical" evidence="5">
    <location>
        <begin position="209"/>
        <end position="226"/>
    </location>
</feature>
<sequence length="617" mass="69053">MEVIESSLNGKDEDCVRKSTNSQTIDDVLTNIVGAHGLWQCMILFLGVIGLPPYEMFSVYANTLPKYRCRMDPYVENILSNVTFDEAYQLLHGPNSTQSGRPSDLVYPAECYHWLSDFRNKTIFIDNGNYTNSETIWSSWMSDTPNRCTRGYVYESRENVYPSSIIQSFDLVCEKAWLEPFSTTSFMLGMLFGYYLGGWAGDRFGRRPTVIFWYIVGTLTGFLTSLSPNAVTFCFGRFVLGVADSARITVLFILVFELTTPRCRSLLCSIWTMSQSFGARALTTLLAYLIPNWRWFNVGITGVGLIGCLYLFMGPESPRWHLARGDRDEAIRTLHIGYRINHYGKRAPKDAFNSLFSPNPFADDTANDKIIPNKSKRGNLCHRLQTVVKSITIWELFRTKQLLFRLVLSSVVFLCHIYCYYGLMLYGNQVRGSIYIVAIINASSALPGTLVSCILYRVYSWRKRPLVAVFAVAFCTSLIAAICTLTKIDTNDIVLTITVGLSLAMLESAMDMIYIYVPELFPTVLRSQGLGFCAGFARLGSAVCSFTNSLDSSWSHGAPIVFYTVSNGLAIGALLALPDTRGYDLDVVIAKDEALAVTYLGEYPIGSCISVQRIGTE</sequence>
<proteinExistence type="predicted"/>
<dbReference type="InterPro" id="IPR011701">
    <property type="entry name" value="MFS"/>
</dbReference>
<dbReference type="PROSITE" id="PS50850">
    <property type="entry name" value="MFS"/>
    <property type="match status" value="1"/>
</dbReference>
<feature type="transmembrane region" description="Helical" evidence="5">
    <location>
        <begin position="295"/>
        <end position="313"/>
    </location>
</feature>
<organism evidence="7 8">
    <name type="scientific">Paragonimus skrjabini miyazakii</name>
    <dbReference type="NCBI Taxonomy" id="59628"/>
    <lineage>
        <taxon>Eukaryota</taxon>
        <taxon>Metazoa</taxon>
        <taxon>Spiralia</taxon>
        <taxon>Lophotrochozoa</taxon>
        <taxon>Platyhelminthes</taxon>
        <taxon>Trematoda</taxon>
        <taxon>Digenea</taxon>
        <taxon>Plagiorchiida</taxon>
        <taxon>Troglotremata</taxon>
        <taxon>Troglotrematidae</taxon>
        <taxon>Paragonimus</taxon>
    </lineage>
</organism>
<dbReference type="GO" id="GO:0022857">
    <property type="term" value="F:transmembrane transporter activity"/>
    <property type="evidence" value="ECO:0007669"/>
    <property type="project" value="InterPro"/>
</dbReference>
<feature type="domain" description="Major facilitator superfamily (MFS) profile" evidence="6">
    <location>
        <begin position="135"/>
        <end position="584"/>
    </location>
</feature>
<comment type="caution">
    <text evidence="7">The sequence shown here is derived from an EMBL/GenBank/DDBJ whole genome shotgun (WGS) entry which is preliminary data.</text>
</comment>
<dbReference type="InterPro" id="IPR036259">
    <property type="entry name" value="MFS_trans_sf"/>
</dbReference>
<evidence type="ECO:0000256" key="3">
    <source>
        <dbReference type="ARBA" id="ARBA00022989"/>
    </source>
</evidence>
<feature type="transmembrane region" description="Helical" evidence="5">
    <location>
        <begin position="494"/>
        <end position="517"/>
    </location>
</feature>
<name>A0A8S9YNW1_9TREM</name>
<dbReference type="PANTHER" id="PTHR24064">
    <property type="entry name" value="SOLUTE CARRIER FAMILY 22 MEMBER"/>
    <property type="match status" value="1"/>
</dbReference>
<reference evidence="7" key="1">
    <citation type="submission" date="2019-07" db="EMBL/GenBank/DDBJ databases">
        <title>Annotation for the trematode Paragonimus miyazaki's.</title>
        <authorList>
            <person name="Choi Y.-J."/>
        </authorList>
    </citation>
    <scope>NUCLEOTIDE SEQUENCE</scope>
    <source>
        <strain evidence="7">Japan</strain>
    </source>
</reference>
<keyword evidence="4 5" id="KW-0472">Membrane</keyword>
<keyword evidence="3 5" id="KW-1133">Transmembrane helix</keyword>
<feature type="transmembrane region" description="Helical" evidence="5">
    <location>
        <begin position="466"/>
        <end position="488"/>
    </location>
</feature>
<dbReference type="OrthoDB" id="5141738at2759"/>
<dbReference type="InterPro" id="IPR020846">
    <property type="entry name" value="MFS_dom"/>
</dbReference>
<keyword evidence="2 5" id="KW-0812">Transmembrane</keyword>
<evidence type="ECO:0000313" key="8">
    <source>
        <dbReference type="Proteomes" id="UP000822476"/>
    </source>
</evidence>